<evidence type="ECO:0000313" key="5">
    <source>
        <dbReference type="EMBL" id="MCZ4093943.1"/>
    </source>
</evidence>
<feature type="domain" description="Bacterial sugar transferase" evidence="4">
    <location>
        <begin position="24"/>
        <end position="198"/>
    </location>
</feature>
<evidence type="ECO:0000313" key="6">
    <source>
        <dbReference type="Proteomes" id="UP001079430"/>
    </source>
</evidence>
<keyword evidence="3" id="KW-0812">Transmembrane</keyword>
<keyword evidence="3" id="KW-1133">Transmembrane helix</keyword>
<sequence>MKPNREHAVSAFSLPASSGSYHLKRILECAVGGTLFVLCLPLMAITAVVVWVSLGLPLFFTQARAGAGMRVITVAKFRTMTNARGPDGVLLPDQMRQTAASALLRRLRFDELPQLLAVLSGDMSMVGPRPLPLATVASFGELGRIRSMVAPGMTGWAQVNGNTLLSDEEKIALDLWYVAHASLWLDVRILLLTLKTLVTGEHIDEQHLKVAKDFLLHHPCGQQPRMMMR</sequence>
<evidence type="ECO:0000256" key="1">
    <source>
        <dbReference type="ARBA" id="ARBA00006464"/>
    </source>
</evidence>
<keyword evidence="6" id="KW-1185">Reference proteome</keyword>
<protein>
    <submittedName>
        <fullName evidence="5">Sugar transferase</fullName>
    </submittedName>
</protein>
<dbReference type="PANTHER" id="PTHR30576">
    <property type="entry name" value="COLANIC BIOSYNTHESIS UDP-GLUCOSE LIPID CARRIER TRANSFERASE"/>
    <property type="match status" value="1"/>
</dbReference>
<keyword evidence="5" id="KW-0808">Transferase</keyword>
<evidence type="ECO:0000256" key="3">
    <source>
        <dbReference type="SAM" id="Phobius"/>
    </source>
</evidence>
<keyword evidence="2" id="KW-0270">Exopolysaccharide synthesis</keyword>
<comment type="caution">
    <text evidence="5">The sequence shown here is derived from an EMBL/GenBank/DDBJ whole genome shotgun (WGS) entry which is preliminary data.</text>
</comment>
<dbReference type="GO" id="GO:0016740">
    <property type="term" value="F:transferase activity"/>
    <property type="evidence" value="ECO:0007669"/>
    <property type="project" value="UniProtKB-KW"/>
</dbReference>
<evidence type="ECO:0000259" key="4">
    <source>
        <dbReference type="Pfam" id="PF02397"/>
    </source>
</evidence>
<proteinExistence type="inferred from homology"/>
<organism evidence="5 6">
    <name type="scientific">Sinorhizobium psoraleae</name>
    <dbReference type="NCBI Taxonomy" id="520838"/>
    <lineage>
        <taxon>Bacteria</taxon>
        <taxon>Pseudomonadati</taxon>
        <taxon>Pseudomonadota</taxon>
        <taxon>Alphaproteobacteria</taxon>
        <taxon>Hyphomicrobiales</taxon>
        <taxon>Rhizobiaceae</taxon>
        <taxon>Sinorhizobium/Ensifer group</taxon>
        <taxon>Sinorhizobium</taxon>
    </lineage>
</organism>
<dbReference type="InterPro" id="IPR003362">
    <property type="entry name" value="Bact_transf"/>
</dbReference>
<dbReference type="EMBL" id="JAPVOI010000006">
    <property type="protein sequence ID" value="MCZ4093943.1"/>
    <property type="molecule type" value="Genomic_DNA"/>
</dbReference>
<reference evidence="5" key="1">
    <citation type="submission" date="2022-10" db="EMBL/GenBank/DDBJ databases">
        <title>Whole genome sequencing of three plant growth promoting bacteria isolated from Vachellia tortilis subsp. raddiana in Morocco.</title>
        <authorList>
            <person name="Hnini M."/>
            <person name="Zouagui R."/>
            <person name="Zouagui H."/>
            <person name="Chemao Elfihri M.-W."/>
            <person name="Ibrahimi A."/>
            <person name="Sbabou L."/>
            <person name="Aurag J."/>
        </authorList>
    </citation>
    <scope>NUCLEOTIDE SEQUENCE</scope>
    <source>
        <strain evidence="5">LMR678</strain>
    </source>
</reference>
<dbReference type="Proteomes" id="UP001079430">
    <property type="component" value="Unassembled WGS sequence"/>
</dbReference>
<dbReference type="Pfam" id="PF02397">
    <property type="entry name" value="Bac_transf"/>
    <property type="match status" value="1"/>
</dbReference>
<keyword evidence="3" id="KW-0472">Membrane</keyword>
<dbReference type="PANTHER" id="PTHR30576:SF8">
    <property type="entry name" value="UNDECAPRENYL-PHOSPHATE GALACTOSE PHOSPHOTRANSFERASE"/>
    <property type="match status" value="1"/>
</dbReference>
<gene>
    <name evidence="5" type="ORF">O3W52_29930</name>
</gene>
<accession>A0ABT4KPZ7</accession>
<name>A0ABT4KPZ7_9HYPH</name>
<dbReference type="RefSeq" id="WP_269285871.1">
    <property type="nucleotide sequence ID" value="NZ_JAPVOI010000006.1"/>
</dbReference>
<feature type="transmembrane region" description="Helical" evidence="3">
    <location>
        <begin position="34"/>
        <end position="60"/>
    </location>
</feature>
<comment type="similarity">
    <text evidence="1">Belongs to the bacterial sugar transferase family.</text>
</comment>
<evidence type="ECO:0000256" key="2">
    <source>
        <dbReference type="ARBA" id="ARBA00023169"/>
    </source>
</evidence>